<dbReference type="EMBL" id="VSRR010003356">
    <property type="protein sequence ID" value="MPC35830.1"/>
    <property type="molecule type" value="Genomic_DNA"/>
</dbReference>
<dbReference type="AlphaFoldDB" id="A0A5B7EMK1"/>
<evidence type="ECO:0000256" key="1">
    <source>
        <dbReference type="SAM" id="MobiDB-lite"/>
    </source>
</evidence>
<feature type="region of interest" description="Disordered" evidence="1">
    <location>
        <begin position="37"/>
        <end position="75"/>
    </location>
</feature>
<name>A0A5B7EMK1_PORTR</name>
<gene>
    <name evidence="2" type="ORF">E2C01_029267</name>
</gene>
<organism evidence="2 3">
    <name type="scientific">Portunus trituberculatus</name>
    <name type="common">Swimming crab</name>
    <name type="synonym">Neptunus trituberculatus</name>
    <dbReference type="NCBI Taxonomy" id="210409"/>
    <lineage>
        <taxon>Eukaryota</taxon>
        <taxon>Metazoa</taxon>
        <taxon>Ecdysozoa</taxon>
        <taxon>Arthropoda</taxon>
        <taxon>Crustacea</taxon>
        <taxon>Multicrustacea</taxon>
        <taxon>Malacostraca</taxon>
        <taxon>Eumalacostraca</taxon>
        <taxon>Eucarida</taxon>
        <taxon>Decapoda</taxon>
        <taxon>Pleocyemata</taxon>
        <taxon>Brachyura</taxon>
        <taxon>Eubrachyura</taxon>
        <taxon>Portunoidea</taxon>
        <taxon>Portunidae</taxon>
        <taxon>Portuninae</taxon>
        <taxon>Portunus</taxon>
    </lineage>
</organism>
<reference evidence="2 3" key="1">
    <citation type="submission" date="2019-05" db="EMBL/GenBank/DDBJ databases">
        <title>Another draft genome of Portunus trituberculatus and its Hox gene families provides insights of decapod evolution.</title>
        <authorList>
            <person name="Jeong J.-H."/>
            <person name="Song I."/>
            <person name="Kim S."/>
            <person name="Choi T."/>
            <person name="Kim D."/>
            <person name="Ryu S."/>
            <person name="Kim W."/>
        </authorList>
    </citation>
    <scope>NUCLEOTIDE SEQUENCE [LARGE SCALE GENOMIC DNA]</scope>
    <source>
        <tissue evidence="2">Muscle</tissue>
    </source>
</reference>
<proteinExistence type="predicted"/>
<sequence>MRTHGNPMLEDSKVTASLKDGRLTVEQVLSMLEEDPPIRSTNIVLLPPNEDNTISDKDSDDDKESGPKDPNHVGRRLMNQQAELETHHTYNSDDEIDTWTEEKDQMGTMKVAQDEAVLDNMMVVPGPSSSNVSFVQAWHLYHKVGIVMGIKDNEKMPLLSFIRSCVEMTIMLHGESNTSRIHTLPTLSPSTLADVRRDSGNHIVIKTPERKSVCKHCKSRTLYRCCRCNVGLHPDCFEAYHQ</sequence>
<accession>A0A5B7EMK1</accession>
<evidence type="ECO:0008006" key="4">
    <source>
        <dbReference type="Google" id="ProtNLM"/>
    </source>
</evidence>
<evidence type="ECO:0000313" key="3">
    <source>
        <dbReference type="Proteomes" id="UP000324222"/>
    </source>
</evidence>
<dbReference type="Proteomes" id="UP000324222">
    <property type="component" value="Unassembled WGS sequence"/>
</dbReference>
<dbReference type="OrthoDB" id="123207at2759"/>
<evidence type="ECO:0000313" key="2">
    <source>
        <dbReference type="EMBL" id="MPC35830.1"/>
    </source>
</evidence>
<keyword evidence="3" id="KW-1185">Reference proteome</keyword>
<protein>
    <recommendedName>
        <fullName evidence="4">PiggyBac transposable element-derived protein domain-containing protein</fullName>
    </recommendedName>
</protein>
<comment type="caution">
    <text evidence="2">The sequence shown here is derived from an EMBL/GenBank/DDBJ whole genome shotgun (WGS) entry which is preliminary data.</text>
</comment>